<reference evidence="2 3" key="1">
    <citation type="journal article" date="2018" name="Nat. Ecol. Evol.">
        <title>Pezizomycetes genomes reveal the molecular basis of ectomycorrhizal truffle lifestyle.</title>
        <authorList>
            <person name="Murat C."/>
            <person name="Payen T."/>
            <person name="Noel B."/>
            <person name="Kuo A."/>
            <person name="Morin E."/>
            <person name="Chen J."/>
            <person name="Kohler A."/>
            <person name="Krizsan K."/>
            <person name="Balestrini R."/>
            <person name="Da Silva C."/>
            <person name="Montanini B."/>
            <person name="Hainaut M."/>
            <person name="Levati E."/>
            <person name="Barry K.W."/>
            <person name="Belfiori B."/>
            <person name="Cichocki N."/>
            <person name="Clum A."/>
            <person name="Dockter R.B."/>
            <person name="Fauchery L."/>
            <person name="Guy J."/>
            <person name="Iotti M."/>
            <person name="Le Tacon F."/>
            <person name="Lindquist E.A."/>
            <person name="Lipzen A."/>
            <person name="Malagnac F."/>
            <person name="Mello A."/>
            <person name="Molinier V."/>
            <person name="Miyauchi S."/>
            <person name="Poulain J."/>
            <person name="Riccioni C."/>
            <person name="Rubini A."/>
            <person name="Sitrit Y."/>
            <person name="Splivallo R."/>
            <person name="Traeger S."/>
            <person name="Wang M."/>
            <person name="Zifcakova L."/>
            <person name="Wipf D."/>
            <person name="Zambonelli A."/>
            <person name="Paolocci F."/>
            <person name="Nowrousian M."/>
            <person name="Ottonello S."/>
            <person name="Baldrian P."/>
            <person name="Spatafora J.W."/>
            <person name="Henrissat B."/>
            <person name="Nagy L.G."/>
            <person name="Aury J.M."/>
            <person name="Wincker P."/>
            <person name="Grigoriev I.V."/>
            <person name="Bonfante P."/>
            <person name="Martin F.M."/>
        </authorList>
    </citation>
    <scope>NUCLEOTIDE SEQUENCE [LARGE SCALE GENOMIC DNA]</scope>
    <source>
        <strain evidence="2 3">CCBAS932</strain>
    </source>
</reference>
<dbReference type="EMBL" id="ML119165">
    <property type="protein sequence ID" value="RPB08326.1"/>
    <property type="molecule type" value="Genomic_DNA"/>
</dbReference>
<accession>A0A3N4KCU1</accession>
<dbReference type="Proteomes" id="UP000277580">
    <property type="component" value="Unassembled WGS sequence"/>
</dbReference>
<keyword evidence="1" id="KW-0732">Signal</keyword>
<evidence type="ECO:0000313" key="2">
    <source>
        <dbReference type="EMBL" id="RPB08326.1"/>
    </source>
</evidence>
<feature type="chain" id="PRO_5018283105" description="Secreted protein" evidence="1">
    <location>
        <begin position="21"/>
        <end position="80"/>
    </location>
</feature>
<organism evidence="2 3">
    <name type="scientific">Morchella conica CCBAS932</name>
    <dbReference type="NCBI Taxonomy" id="1392247"/>
    <lineage>
        <taxon>Eukaryota</taxon>
        <taxon>Fungi</taxon>
        <taxon>Dikarya</taxon>
        <taxon>Ascomycota</taxon>
        <taxon>Pezizomycotina</taxon>
        <taxon>Pezizomycetes</taxon>
        <taxon>Pezizales</taxon>
        <taxon>Morchellaceae</taxon>
        <taxon>Morchella</taxon>
    </lineage>
</organism>
<name>A0A3N4KCU1_9PEZI</name>
<feature type="signal peptide" evidence="1">
    <location>
        <begin position="1"/>
        <end position="20"/>
    </location>
</feature>
<proteinExistence type="predicted"/>
<keyword evidence="3" id="KW-1185">Reference proteome</keyword>
<protein>
    <recommendedName>
        <fullName evidence="4">Secreted protein</fullName>
    </recommendedName>
</protein>
<evidence type="ECO:0008006" key="4">
    <source>
        <dbReference type="Google" id="ProtNLM"/>
    </source>
</evidence>
<evidence type="ECO:0000256" key="1">
    <source>
        <dbReference type="SAM" id="SignalP"/>
    </source>
</evidence>
<dbReference type="InParanoid" id="A0A3N4KCU1"/>
<evidence type="ECO:0000313" key="3">
    <source>
        <dbReference type="Proteomes" id="UP000277580"/>
    </source>
</evidence>
<sequence>MDWWMVSPSAFKVSLQLSLSTGYLLSPLPAVCFTDTVGGRRISAASRSSPSWVHLSMTVTACLPCRLPLACRCCFQSVLS</sequence>
<gene>
    <name evidence="2" type="ORF">P167DRAFT_359024</name>
</gene>
<dbReference type="AlphaFoldDB" id="A0A3N4KCU1"/>